<evidence type="ECO:0000256" key="1">
    <source>
        <dbReference type="SAM" id="SignalP"/>
    </source>
</evidence>
<reference evidence="2" key="1">
    <citation type="journal article" date="2020" name="Fungal Divers.">
        <title>Resolving the Mortierellaceae phylogeny through synthesis of multi-gene phylogenetics and phylogenomics.</title>
        <authorList>
            <person name="Vandepol N."/>
            <person name="Liber J."/>
            <person name="Desiro A."/>
            <person name="Na H."/>
            <person name="Kennedy M."/>
            <person name="Barry K."/>
            <person name="Grigoriev I.V."/>
            <person name="Miller A.N."/>
            <person name="O'Donnell K."/>
            <person name="Stajich J.E."/>
            <person name="Bonito G."/>
        </authorList>
    </citation>
    <scope>NUCLEOTIDE SEQUENCE</scope>
    <source>
        <strain evidence="2">NRRL 2769</strain>
    </source>
</reference>
<organism evidence="2 3">
    <name type="scientific">Entomortierella chlamydospora</name>
    <dbReference type="NCBI Taxonomy" id="101097"/>
    <lineage>
        <taxon>Eukaryota</taxon>
        <taxon>Fungi</taxon>
        <taxon>Fungi incertae sedis</taxon>
        <taxon>Mucoromycota</taxon>
        <taxon>Mortierellomycotina</taxon>
        <taxon>Mortierellomycetes</taxon>
        <taxon>Mortierellales</taxon>
        <taxon>Mortierellaceae</taxon>
        <taxon>Entomortierella</taxon>
    </lineage>
</organism>
<comment type="caution">
    <text evidence="2">The sequence shown here is derived from an EMBL/GenBank/DDBJ whole genome shotgun (WGS) entry which is preliminary data.</text>
</comment>
<dbReference type="Proteomes" id="UP000703661">
    <property type="component" value="Unassembled WGS sequence"/>
</dbReference>
<feature type="non-terminal residue" evidence="2">
    <location>
        <position position="147"/>
    </location>
</feature>
<feature type="chain" id="PRO_5040372886" evidence="1">
    <location>
        <begin position="19"/>
        <end position="147"/>
    </location>
</feature>
<name>A0A9P6STF2_9FUNG</name>
<sequence>MKIAVILSTLVAATLVSAGKFHPVKFSDVEVVPNAFIIEYHDGVKHNQAQNSLKASKVDFKVRNEYNIFNGAAFTIKSDHSGEALAKVSGIKNVWHVTVQRIPKVQKSKKKPTDPEVTSLHHMTGVDVVHSKLKLTGKGVKIGIIDT</sequence>
<keyword evidence="3" id="KW-1185">Reference proteome</keyword>
<evidence type="ECO:0000313" key="2">
    <source>
        <dbReference type="EMBL" id="KAF9999248.1"/>
    </source>
</evidence>
<keyword evidence="1" id="KW-0732">Signal</keyword>
<protein>
    <submittedName>
        <fullName evidence="2">Uncharacterized protein</fullName>
    </submittedName>
</protein>
<feature type="signal peptide" evidence="1">
    <location>
        <begin position="1"/>
        <end position="18"/>
    </location>
</feature>
<evidence type="ECO:0000313" key="3">
    <source>
        <dbReference type="Proteomes" id="UP000703661"/>
    </source>
</evidence>
<proteinExistence type="predicted"/>
<gene>
    <name evidence="2" type="ORF">BGZ80_006609</name>
</gene>
<dbReference type="AlphaFoldDB" id="A0A9P6STF2"/>
<dbReference type="EMBL" id="JAAAID010003270">
    <property type="protein sequence ID" value="KAF9999248.1"/>
    <property type="molecule type" value="Genomic_DNA"/>
</dbReference>
<accession>A0A9P6STF2</accession>